<evidence type="ECO:0000256" key="1">
    <source>
        <dbReference type="SAM" id="Phobius"/>
    </source>
</evidence>
<comment type="caution">
    <text evidence="2">The sequence shown here is derived from an EMBL/GenBank/DDBJ whole genome shotgun (WGS) entry which is preliminary data.</text>
</comment>
<evidence type="ECO:0000313" key="3">
    <source>
        <dbReference type="Proteomes" id="UP001583172"/>
    </source>
</evidence>
<keyword evidence="1" id="KW-0812">Transmembrane</keyword>
<name>A0ABR3V3A3_HUMIN</name>
<organism evidence="2 3">
    <name type="scientific">Humicola insolens</name>
    <name type="common">Soft-rot fungus</name>
    <dbReference type="NCBI Taxonomy" id="85995"/>
    <lineage>
        <taxon>Eukaryota</taxon>
        <taxon>Fungi</taxon>
        <taxon>Dikarya</taxon>
        <taxon>Ascomycota</taxon>
        <taxon>Pezizomycotina</taxon>
        <taxon>Sordariomycetes</taxon>
        <taxon>Sordariomycetidae</taxon>
        <taxon>Sordariales</taxon>
        <taxon>Chaetomiaceae</taxon>
        <taxon>Mycothermus</taxon>
    </lineage>
</organism>
<proteinExistence type="predicted"/>
<dbReference type="Proteomes" id="UP001583172">
    <property type="component" value="Unassembled WGS sequence"/>
</dbReference>
<reference evidence="2 3" key="1">
    <citation type="journal article" date="2024" name="Commun. Biol.">
        <title>Comparative genomic analysis of thermophilic fungi reveals convergent evolutionary adaptations and gene losses.</title>
        <authorList>
            <person name="Steindorff A.S."/>
            <person name="Aguilar-Pontes M.V."/>
            <person name="Robinson A.J."/>
            <person name="Andreopoulos B."/>
            <person name="LaButti K."/>
            <person name="Kuo A."/>
            <person name="Mondo S."/>
            <person name="Riley R."/>
            <person name="Otillar R."/>
            <person name="Haridas S."/>
            <person name="Lipzen A."/>
            <person name="Grimwood J."/>
            <person name="Schmutz J."/>
            <person name="Clum A."/>
            <person name="Reid I.D."/>
            <person name="Moisan M.C."/>
            <person name="Butler G."/>
            <person name="Nguyen T.T.M."/>
            <person name="Dewar K."/>
            <person name="Conant G."/>
            <person name="Drula E."/>
            <person name="Henrissat B."/>
            <person name="Hansel C."/>
            <person name="Singer S."/>
            <person name="Hutchinson M.I."/>
            <person name="de Vries R.P."/>
            <person name="Natvig D.O."/>
            <person name="Powell A.J."/>
            <person name="Tsang A."/>
            <person name="Grigoriev I.V."/>
        </authorList>
    </citation>
    <scope>NUCLEOTIDE SEQUENCE [LARGE SCALE GENOMIC DNA]</scope>
    <source>
        <strain evidence="2 3">CBS 620.91</strain>
    </source>
</reference>
<accession>A0ABR3V3A3</accession>
<dbReference type="EMBL" id="JAZGSY010000439">
    <property type="protein sequence ID" value="KAL1836262.1"/>
    <property type="molecule type" value="Genomic_DNA"/>
</dbReference>
<evidence type="ECO:0008006" key="4">
    <source>
        <dbReference type="Google" id="ProtNLM"/>
    </source>
</evidence>
<keyword evidence="1" id="KW-1133">Transmembrane helix</keyword>
<feature type="transmembrane region" description="Helical" evidence="1">
    <location>
        <begin position="6"/>
        <end position="26"/>
    </location>
</feature>
<keyword evidence="1" id="KW-0472">Membrane</keyword>
<evidence type="ECO:0000313" key="2">
    <source>
        <dbReference type="EMBL" id="KAL1836262.1"/>
    </source>
</evidence>
<gene>
    <name evidence="2" type="ORF">VTJ49DRAFT_5379</name>
</gene>
<feature type="transmembrane region" description="Helical" evidence="1">
    <location>
        <begin position="156"/>
        <end position="175"/>
    </location>
</feature>
<protein>
    <recommendedName>
        <fullName evidence="4">GIY-YIG domain-containing protein</fullName>
    </recommendedName>
</protein>
<keyword evidence="3" id="KW-1185">Reference proteome</keyword>
<sequence>MEGTDLTTRLLALLWALIVTTAIPIYKTIIKDKDILSNFISELGIVFCPGLMEVLAGDAPPAIEWFESLSGDIPNYVWGVYVLVLRKPDCRPLLYVGSGTQNRKGVRNRILFHFRSGDAEARPKRVREATENGYRIVHAALLAHAPAPPTGRSTTLRFAMIALEAAFSVLFWAFVPSSKLLLLGFRCPWPPHAFTYGGLCTHNPLTRPPMGPSIDLTAEQLEEMEEIRRQELLAYHREYARTMRERDPEA</sequence>